<feature type="chain" id="PRO_5040917555" evidence="1">
    <location>
        <begin position="30"/>
        <end position="340"/>
    </location>
</feature>
<evidence type="ECO:0000256" key="1">
    <source>
        <dbReference type="SAM" id="SignalP"/>
    </source>
</evidence>
<evidence type="ECO:0000313" key="2">
    <source>
        <dbReference type="EMBL" id="WIX77134.1"/>
    </source>
</evidence>
<organism evidence="2 3">
    <name type="scientific">Amycolatopsis carbonis</name>
    <dbReference type="NCBI Taxonomy" id="715471"/>
    <lineage>
        <taxon>Bacteria</taxon>
        <taxon>Bacillati</taxon>
        <taxon>Actinomycetota</taxon>
        <taxon>Actinomycetes</taxon>
        <taxon>Pseudonocardiales</taxon>
        <taxon>Pseudonocardiaceae</taxon>
        <taxon>Amycolatopsis</taxon>
    </lineage>
</organism>
<dbReference type="AlphaFoldDB" id="A0A9Y2ICR5"/>
<name>A0A9Y2ICR5_9PSEU</name>
<keyword evidence="3" id="KW-1185">Reference proteome</keyword>
<reference evidence="2 3" key="1">
    <citation type="submission" date="2023-06" db="EMBL/GenBank/DDBJ databases">
        <authorList>
            <person name="Oyuntsetseg B."/>
            <person name="Kim S.B."/>
        </authorList>
    </citation>
    <scope>NUCLEOTIDE SEQUENCE [LARGE SCALE GENOMIC DNA]</scope>
    <source>
        <strain evidence="2 3">2-15</strain>
    </source>
</reference>
<gene>
    <name evidence="2" type="ORF">QRX50_37890</name>
</gene>
<dbReference type="KEGG" id="acab:QRX50_37890"/>
<evidence type="ECO:0000313" key="3">
    <source>
        <dbReference type="Proteomes" id="UP001236014"/>
    </source>
</evidence>
<protein>
    <submittedName>
        <fullName evidence="2">Uncharacterized protein</fullName>
    </submittedName>
</protein>
<accession>A0A9Y2ICR5</accession>
<dbReference type="EMBL" id="CP127294">
    <property type="protein sequence ID" value="WIX77134.1"/>
    <property type="molecule type" value="Genomic_DNA"/>
</dbReference>
<dbReference type="Proteomes" id="UP001236014">
    <property type="component" value="Chromosome"/>
</dbReference>
<keyword evidence="1" id="KW-0732">Signal</keyword>
<sequence>MRNRAQRARYAAAVLAVALTGLGAAPAVAAPAATSQDFGPTVITGVPHAPDLQATPPEKPTQKVVPLATISTQIDAGATAYVYSELRAWNADQANLIDNEIRCSGAGASNVVMGENVLPSTNPNPALRDITIVNRFLVTASKTGALNCTLYLRTASTSPSVAQETVAGTLRFASTAVGGDVNGTAMQRSLPVGNLPVTTSTVAPIVNATMPAGYKNLAVIADVEYHRGPEASPDSTIHYSTARFTLTVTTSGGPNCASAPVAQTEETVVRGVNHAAIPLYTKVPVNPGCTQLSAKVTTTHLGGNPGTVGGAAPGLTDETGVNGSLPNHTSAMTHLFVVPS</sequence>
<dbReference type="RefSeq" id="WP_285967876.1">
    <property type="nucleotide sequence ID" value="NZ_CP127294.1"/>
</dbReference>
<feature type="signal peptide" evidence="1">
    <location>
        <begin position="1"/>
        <end position="29"/>
    </location>
</feature>
<proteinExistence type="predicted"/>